<accession>A0A345KN24</accession>
<evidence type="ECO:0000313" key="1">
    <source>
        <dbReference type="EMBL" id="AXH44426.1"/>
    </source>
</evidence>
<name>A0A345KN24_9CAUD</name>
<dbReference type="RefSeq" id="YP_010649528.1">
    <property type="nucleotide sequence ID" value="NC_070769.1"/>
</dbReference>
<dbReference type="GeneID" id="77925076"/>
<dbReference type="EMBL" id="MH450123">
    <property type="protein sequence ID" value="AXH44426.1"/>
    <property type="molecule type" value="Genomic_DNA"/>
</dbReference>
<dbReference type="KEGG" id="vg:77925076"/>
<reference evidence="2" key="1">
    <citation type="submission" date="2018-06" db="EMBL/GenBank/DDBJ databases">
        <authorList>
            <person name="Zhirakovskaya E."/>
        </authorList>
    </citation>
    <scope>NUCLEOTIDE SEQUENCE [LARGE SCALE GENOMIC DNA]</scope>
</reference>
<sequence length="49" mass="5597">MCTLQDHIDRDQRLQTARKQEPIYAALAQEHGIPYEPPTGPRTGAFFMP</sequence>
<evidence type="ECO:0000313" key="2">
    <source>
        <dbReference type="Proteomes" id="UP000257231"/>
    </source>
</evidence>
<organism evidence="1 2">
    <name type="scientific">Arthrobacter phage MargaretKali</name>
    <dbReference type="NCBI Taxonomy" id="2250414"/>
    <lineage>
        <taxon>Viruses</taxon>
        <taxon>Duplodnaviria</taxon>
        <taxon>Heunggongvirae</taxon>
        <taxon>Uroviricota</taxon>
        <taxon>Caudoviricetes</taxon>
        <taxon>Kumottavirus</taxon>
        <taxon>Kumottavirus margaretkali</taxon>
    </lineage>
</organism>
<gene>
    <name evidence="1" type="primary">46</name>
    <name evidence="1" type="ORF">SEA_MARGARETKALI_46</name>
</gene>
<protein>
    <submittedName>
        <fullName evidence="1">Uncharacterized protein</fullName>
    </submittedName>
</protein>
<dbReference type="Proteomes" id="UP000257231">
    <property type="component" value="Segment"/>
</dbReference>
<proteinExistence type="predicted"/>
<keyword evidence="2" id="KW-1185">Reference proteome</keyword>